<gene>
    <name evidence="9" type="primary">LOC102805683</name>
</gene>
<feature type="chain" id="PRO_5047236823" evidence="6">
    <location>
        <begin position="24"/>
        <end position="859"/>
    </location>
</feature>
<dbReference type="RefSeq" id="XP_006826066.1">
    <property type="nucleotide sequence ID" value="XM_006826003.1"/>
</dbReference>
<feature type="disulfide bond" evidence="5">
    <location>
        <begin position="339"/>
        <end position="366"/>
    </location>
</feature>
<sequence length="859" mass="96814">MTQKTLICIRWYTFLVIFGYVSAQDSDNCPRKPDMIGEGRTCKKACTTNASCSENRECLCDDVCGFSCVNPTAICFQLESLENGQITVPENPVFGNEAIYTCNAGYRFSQPGESIRLCQGDREWSGTAPMCVIDVSCGPPPDVVNSLHDGEKDSYNVGDRVIYNCNSGYYRRGLAIIQCRSNGIWSNTAFECVARSCGSPGSIRNGRTIGNLFTFPNRVYYECNEGYNLIGRSYQACQTNMEWSGYQPECRPVSCPRLLPPDDGTMIGSTFTYDEVVIFRCNIGYKLHGSSQQRCQANGEWTGEHVSCRVINCGPPEPIYNGNRDRNFFGLDSVIFFECNDNYLLEGSRSTRCLENETWSTPTPKCWAQCVVNNPPRNTYITNRNVRIGYRVNHGTHLNYECTDENRYVLNHTQDAECFNGSWNMIPTCVAKPCQPLSDSDPHVSIQQEIIDGKVPHNKYAVYSCSRGYRLENEYQRRCQFGTWSRNTPSCIAKLCPRDGVIVNGNIKYLINNHEYSNPIHSRLVQDTQRLYECDNGYTLSNYDVRVPDLCDNEEWRLSDNMPYCSPANESIQMNSTVISAEEFRVNIESVFIREPQENIFVTGGGHSLLVFVSLSTKDSFNTILDSLQPWSLFTSILNRHGNISKDVGEVTLFPVASDFANVQIIDSTYTTVDVPMIIDLSNVSCQDFNSLCVRVEPSFMINKKEITHLEDVNSEKYPCSRVPNFEYLYRNNIDYSDETSRWSYRHGSTATVTCSDNNRMLLHGGIFTCTAGTWLPDEDLCVEASCTLPLSLPAHVVYLQGHAGQEIQSGHSFRLTCESENYNLEGSGTVYCQNGELDEIPVCSAVSQELNTLRYAQI</sequence>
<feature type="disulfide bond" evidence="5">
    <location>
        <begin position="223"/>
        <end position="250"/>
    </location>
</feature>
<feature type="domain" description="Sushi" evidence="7">
    <location>
        <begin position="135"/>
        <end position="194"/>
    </location>
</feature>
<dbReference type="SMART" id="SM00032">
    <property type="entry name" value="CCP"/>
    <property type="match status" value="9"/>
</dbReference>
<evidence type="ECO:0000259" key="7">
    <source>
        <dbReference type="PROSITE" id="PS50923"/>
    </source>
</evidence>
<keyword evidence="2" id="KW-0677">Repeat</keyword>
<keyword evidence="1 5" id="KW-0768">Sushi</keyword>
<dbReference type="InterPro" id="IPR050350">
    <property type="entry name" value="Compl-Cell_Adhes-Reg"/>
</dbReference>
<keyword evidence="6" id="KW-0732">Signal</keyword>
<proteinExistence type="predicted"/>
<dbReference type="PANTHER" id="PTHR19325:SF575">
    <property type="entry name" value="LOCOMOTION-RELATED PROTEIN HIKARU GENKI"/>
    <property type="match status" value="1"/>
</dbReference>
<evidence type="ECO:0000256" key="5">
    <source>
        <dbReference type="PROSITE-ProRule" id="PRU00302"/>
    </source>
</evidence>
<keyword evidence="3 5" id="KW-1015">Disulfide bond</keyword>
<feature type="domain" description="Sushi" evidence="7">
    <location>
        <begin position="785"/>
        <end position="846"/>
    </location>
</feature>
<comment type="caution">
    <text evidence="5">Lacks conserved residue(s) required for the propagation of feature annotation.</text>
</comment>
<feature type="domain" description="Sushi" evidence="7">
    <location>
        <begin position="195"/>
        <end position="252"/>
    </location>
</feature>
<feature type="domain" description="Sushi" evidence="7">
    <location>
        <begin position="66"/>
        <end position="133"/>
    </location>
</feature>
<name>A0ABM0N1C5_SACKO</name>
<evidence type="ECO:0000256" key="4">
    <source>
        <dbReference type="ARBA" id="ARBA00023180"/>
    </source>
</evidence>
<dbReference type="PROSITE" id="PS50923">
    <property type="entry name" value="SUSHI"/>
    <property type="match status" value="7"/>
</dbReference>
<dbReference type="InterPro" id="IPR035976">
    <property type="entry name" value="Sushi/SCR/CCP_sf"/>
</dbReference>
<evidence type="ECO:0000313" key="9">
    <source>
        <dbReference type="RefSeq" id="XP_006826066.1"/>
    </source>
</evidence>
<feature type="disulfide bond" evidence="5">
    <location>
        <begin position="281"/>
        <end position="308"/>
    </location>
</feature>
<keyword evidence="4" id="KW-0325">Glycoprotein</keyword>
<dbReference type="PANTHER" id="PTHR19325">
    <property type="entry name" value="COMPLEMENT COMPONENT-RELATED SUSHI DOMAIN-CONTAINING"/>
    <property type="match status" value="1"/>
</dbReference>
<feature type="domain" description="Sushi" evidence="7">
    <location>
        <begin position="432"/>
        <end position="493"/>
    </location>
</feature>
<evidence type="ECO:0000256" key="6">
    <source>
        <dbReference type="SAM" id="SignalP"/>
    </source>
</evidence>
<dbReference type="InterPro" id="IPR000436">
    <property type="entry name" value="Sushi_SCR_CCP_dom"/>
</dbReference>
<dbReference type="Proteomes" id="UP000694865">
    <property type="component" value="Unplaced"/>
</dbReference>
<dbReference type="Pfam" id="PF00084">
    <property type="entry name" value="Sushi"/>
    <property type="match status" value="6"/>
</dbReference>
<dbReference type="GeneID" id="102805683"/>
<reference evidence="9" key="1">
    <citation type="submission" date="2025-08" db="UniProtKB">
        <authorList>
            <consortium name="RefSeq"/>
        </authorList>
    </citation>
    <scope>IDENTIFICATION</scope>
    <source>
        <tissue evidence="9">Testes</tissue>
    </source>
</reference>
<feature type="domain" description="Sushi" evidence="7">
    <location>
        <begin position="311"/>
        <end position="368"/>
    </location>
</feature>
<evidence type="ECO:0000256" key="1">
    <source>
        <dbReference type="ARBA" id="ARBA00022659"/>
    </source>
</evidence>
<evidence type="ECO:0000256" key="2">
    <source>
        <dbReference type="ARBA" id="ARBA00022737"/>
    </source>
</evidence>
<dbReference type="CDD" id="cd00033">
    <property type="entry name" value="CCP"/>
    <property type="match status" value="6"/>
</dbReference>
<accession>A0ABM0N1C5</accession>
<protein>
    <submittedName>
        <fullName evidence="9">CUB and sushi domain-containing protein 3-like</fullName>
    </submittedName>
</protein>
<feature type="signal peptide" evidence="6">
    <location>
        <begin position="1"/>
        <end position="23"/>
    </location>
</feature>
<organism evidence="8 9">
    <name type="scientific">Saccoglossus kowalevskii</name>
    <name type="common">Acorn worm</name>
    <dbReference type="NCBI Taxonomy" id="10224"/>
    <lineage>
        <taxon>Eukaryota</taxon>
        <taxon>Metazoa</taxon>
        <taxon>Hemichordata</taxon>
        <taxon>Enteropneusta</taxon>
        <taxon>Harrimaniidae</taxon>
        <taxon>Saccoglossus</taxon>
    </lineage>
</organism>
<keyword evidence="8" id="KW-1185">Reference proteome</keyword>
<feature type="disulfide bond" evidence="5">
    <location>
        <begin position="165"/>
        <end position="192"/>
    </location>
</feature>
<evidence type="ECO:0000313" key="8">
    <source>
        <dbReference type="Proteomes" id="UP000694865"/>
    </source>
</evidence>
<dbReference type="SUPFAM" id="SSF57535">
    <property type="entry name" value="Complement control module/SCR domain"/>
    <property type="match status" value="6"/>
</dbReference>
<feature type="domain" description="Sushi" evidence="7">
    <location>
        <begin position="253"/>
        <end position="310"/>
    </location>
</feature>
<evidence type="ECO:0000256" key="3">
    <source>
        <dbReference type="ARBA" id="ARBA00023157"/>
    </source>
</evidence>
<dbReference type="Gene3D" id="2.10.70.10">
    <property type="entry name" value="Complement Module, domain 1"/>
    <property type="match status" value="7"/>
</dbReference>